<reference evidence="3 4" key="1">
    <citation type="submission" date="2024-03" db="EMBL/GenBank/DDBJ databases">
        <title>Aureococcus anophagefferens CCMP1851 and Kratosvirus quantuckense: Draft genome of a second virus-susceptible host strain in the model system.</title>
        <authorList>
            <person name="Chase E."/>
            <person name="Truchon A.R."/>
            <person name="Schepens W."/>
            <person name="Wilhelm S.W."/>
        </authorList>
    </citation>
    <scope>NUCLEOTIDE SEQUENCE [LARGE SCALE GENOMIC DNA]</scope>
    <source>
        <strain evidence="3 4">CCMP1851</strain>
    </source>
</reference>
<feature type="compositionally biased region" description="Low complexity" evidence="2">
    <location>
        <begin position="133"/>
        <end position="150"/>
    </location>
</feature>
<feature type="coiled-coil region" evidence="1">
    <location>
        <begin position="522"/>
        <end position="549"/>
    </location>
</feature>
<feature type="compositionally biased region" description="Low complexity" evidence="2">
    <location>
        <begin position="199"/>
        <end position="211"/>
    </location>
</feature>
<evidence type="ECO:0000256" key="2">
    <source>
        <dbReference type="SAM" id="MobiDB-lite"/>
    </source>
</evidence>
<keyword evidence="4" id="KW-1185">Reference proteome</keyword>
<feature type="compositionally biased region" description="Gly residues" evidence="2">
    <location>
        <begin position="101"/>
        <end position="110"/>
    </location>
</feature>
<evidence type="ECO:0000313" key="4">
    <source>
        <dbReference type="Proteomes" id="UP001363151"/>
    </source>
</evidence>
<protein>
    <submittedName>
        <fullName evidence="3">Uncharacterized protein</fullName>
    </submittedName>
</protein>
<feature type="compositionally biased region" description="Basic residues" evidence="2">
    <location>
        <begin position="88"/>
        <end position="98"/>
    </location>
</feature>
<dbReference type="EMBL" id="JBBJCI010000212">
    <property type="protein sequence ID" value="KAK7240475.1"/>
    <property type="molecule type" value="Genomic_DNA"/>
</dbReference>
<feature type="compositionally biased region" description="Basic residues" evidence="2">
    <location>
        <begin position="111"/>
        <end position="124"/>
    </location>
</feature>
<feature type="region of interest" description="Disordered" evidence="2">
    <location>
        <begin position="340"/>
        <end position="369"/>
    </location>
</feature>
<evidence type="ECO:0000256" key="1">
    <source>
        <dbReference type="SAM" id="Coils"/>
    </source>
</evidence>
<feature type="region of interest" description="Disordered" evidence="2">
    <location>
        <begin position="569"/>
        <end position="708"/>
    </location>
</feature>
<accession>A0ABR1FWU0</accession>
<dbReference type="Proteomes" id="UP001363151">
    <property type="component" value="Unassembled WGS sequence"/>
</dbReference>
<comment type="caution">
    <text evidence="3">The sequence shown here is derived from an EMBL/GenBank/DDBJ whole genome shotgun (WGS) entry which is preliminary data.</text>
</comment>
<gene>
    <name evidence="3" type="ORF">SO694_00113023</name>
</gene>
<feature type="compositionally biased region" description="Basic residues" evidence="2">
    <location>
        <begin position="212"/>
        <end position="224"/>
    </location>
</feature>
<keyword evidence="1" id="KW-0175">Coiled coil</keyword>
<feature type="region of interest" description="Disordered" evidence="2">
    <location>
        <begin position="1"/>
        <end position="279"/>
    </location>
</feature>
<feature type="compositionally biased region" description="Basic and acidic residues" evidence="2">
    <location>
        <begin position="237"/>
        <end position="246"/>
    </location>
</feature>
<proteinExistence type="predicted"/>
<feature type="coiled-coil region" evidence="1">
    <location>
        <begin position="462"/>
        <end position="496"/>
    </location>
</feature>
<evidence type="ECO:0000313" key="3">
    <source>
        <dbReference type="EMBL" id="KAK7240475.1"/>
    </source>
</evidence>
<feature type="compositionally biased region" description="Low complexity" evidence="2">
    <location>
        <begin position="225"/>
        <end position="236"/>
    </location>
</feature>
<sequence length="708" mass="76068">MAESPGAMAISIQAKDIESRFPPTVASTLGRRPSRPRSPQKPARHLVVPEGEARSSSAAWITTGARPASASPRPVETMAPTASSSAARRGRRAPRRDRARGAGGRRGGLGARRRGRRRRRRGRRGGGAGGAVPGAAAPQSAAPPGSAAARPSPPRPSSAAPPLGGLASPFGFVQSPTLDEGNPFYEDPLLPAHEGLQIAARAGPARRGSGQRPRRRARRARARAARPSARPASAHPALHDDARDDSPPAAVPTGARAPSEREEKRRRPRARAARALVPQREGDASFAEFLMHQLRDAEDRQDEANNAELRSRLQLFAQTERVHADKVRLLRKLQVMRRRQYGEGNGAGPKGSDGDRSWDNSGEAASAEATSRVVAKVRRFYAELRAERSILNNVNEEMKKNMVELQLRTERAEAQAAASLAARAHAERECEKTQVRMEKAITHASTTMSAAAAASASSSSDAVNLRVEVEGLRRELADARRAGDELRQERDAAVRDATEKGRADHQRCLDLAEFGARLQTRVQGAEDRAEGYRARADSAEERAHELEMVHASNAALKVEVEKFKKSAQQAGRAFGSRKSVSKRKSVAKKQGSEGKMTMRAPRAPKRSMVANGANSPRMTKRGKSPSPPSADGGGRKSMAKRATQAVVRKSHVIELAPRKSALGQNKAQAVAIPTAGIVDDSDADDPPPPRLEDESDFAPSAAGEEEEE</sequence>
<name>A0ABR1FWU0_AURAN</name>
<feature type="coiled-coil region" evidence="1">
    <location>
        <begin position="381"/>
        <end position="415"/>
    </location>
</feature>
<organism evidence="3 4">
    <name type="scientific">Aureococcus anophagefferens</name>
    <name type="common">Harmful bloom alga</name>
    <dbReference type="NCBI Taxonomy" id="44056"/>
    <lineage>
        <taxon>Eukaryota</taxon>
        <taxon>Sar</taxon>
        <taxon>Stramenopiles</taxon>
        <taxon>Ochrophyta</taxon>
        <taxon>Pelagophyceae</taxon>
        <taxon>Pelagomonadales</taxon>
        <taxon>Pelagomonadaceae</taxon>
        <taxon>Aureococcus</taxon>
    </lineage>
</organism>